<protein>
    <submittedName>
        <fullName evidence="2">Uncharacterized protein</fullName>
    </submittedName>
</protein>
<comment type="caution">
    <text evidence="2">The sequence shown here is derived from an EMBL/GenBank/DDBJ whole genome shotgun (WGS) entry which is preliminary data.</text>
</comment>
<name>A0A7I8VT06_9ANNE</name>
<keyword evidence="3" id="KW-1185">Reference proteome</keyword>
<feature type="region of interest" description="Disordered" evidence="1">
    <location>
        <begin position="1"/>
        <end position="35"/>
    </location>
</feature>
<reference evidence="2 3" key="1">
    <citation type="submission" date="2020-08" db="EMBL/GenBank/DDBJ databases">
        <authorList>
            <person name="Hejnol A."/>
        </authorList>
    </citation>
    <scope>NUCLEOTIDE SEQUENCE [LARGE SCALE GENOMIC DNA]</scope>
</reference>
<dbReference type="AlphaFoldDB" id="A0A7I8VT06"/>
<proteinExistence type="predicted"/>
<sequence length="187" mass="21231">MPSKKRKKKKKATKKNSTSLQPSKGNEDEDEEEVENIVDPNQLKFIYSKCVKKVIQSMEEKKNAESVELELPLVCSYSGFHIELSPFPEIFAHVKHGKNSKFNEVLPQKSTESLPPITIAEKQMLERKPLLRTDTSYSNSTALSPSRRPKKATVNFIEDRINPKRTVTLPPIFALTRTQTTGTMNLS</sequence>
<evidence type="ECO:0000313" key="2">
    <source>
        <dbReference type="EMBL" id="CAD5118517.1"/>
    </source>
</evidence>
<accession>A0A7I8VT06</accession>
<evidence type="ECO:0000256" key="1">
    <source>
        <dbReference type="SAM" id="MobiDB-lite"/>
    </source>
</evidence>
<feature type="compositionally biased region" description="Basic residues" evidence="1">
    <location>
        <begin position="1"/>
        <end position="14"/>
    </location>
</feature>
<dbReference type="EMBL" id="CAJFCJ010000009">
    <property type="protein sequence ID" value="CAD5118517.1"/>
    <property type="molecule type" value="Genomic_DNA"/>
</dbReference>
<organism evidence="2 3">
    <name type="scientific">Dimorphilus gyrociliatus</name>
    <dbReference type="NCBI Taxonomy" id="2664684"/>
    <lineage>
        <taxon>Eukaryota</taxon>
        <taxon>Metazoa</taxon>
        <taxon>Spiralia</taxon>
        <taxon>Lophotrochozoa</taxon>
        <taxon>Annelida</taxon>
        <taxon>Polychaeta</taxon>
        <taxon>Polychaeta incertae sedis</taxon>
        <taxon>Dinophilidae</taxon>
        <taxon>Dimorphilus</taxon>
    </lineage>
</organism>
<gene>
    <name evidence="2" type="ORF">DGYR_LOCUS6878</name>
</gene>
<evidence type="ECO:0000313" key="3">
    <source>
        <dbReference type="Proteomes" id="UP000549394"/>
    </source>
</evidence>
<dbReference type="Proteomes" id="UP000549394">
    <property type="component" value="Unassembled WGS sequence"/>
</dbReference>